<accession>A0A537L336</accession>
<evidence type="ECO:0000256" key="2">
    <source>
        <dbReference type="ARBA" id="ARBA00022670"/>
    </source>
</evidence>
<dbReference type="GO" id="GO:0006508">
    <property type="term" value="P:proteolysis"/>
    <property type="evidence" value="ECO:0007669"/>
    <property type="project" value="UniProtKB-KW"/>
</dbReference>
<organism evidence="7 8">
    <name type="scientific">Candidatus Segetimicrobium genomatis</name>
    <dbReference type="NCBI Taxonomy" id="2569760"/>
    <lineage>
        <taxon>Bacteria</taxon>
        <taxon>Bacillati</taxon>
        <taxon>Candidatus Sysuimicrobiota</taxon>
        <taxon>Candidatus Sysuimicrobiia</taxon>
        <taxon>Candidatus Sysuimicrobiales</taxon>
        <taxon>Candidatus Segetimicrobiaceae</taxon>
        <taxon>Candidatus Segetimicrobium</taxon>
    </lineage>
</organism>
<proteinExistence type="inferred from homology"/>
<comment type="caution">
    <text evidence="5">Lacks conserved residue(s) required for the propagation of feature annotation.</text>
</comment>
<dbReference type="PANTHER" id="PTHR43806">
    <property type="entry name" value="PEPTIDASE S8"/>
    <property type="match status" value="1"/>
</dbReference>
<dbReference type="PANTHER" id="PTHR43806:SF11">
    <property type="entry name" value="CEREVISIN-RELATED"/>
    <property type="match status" value="1"/>
</dbReference>
<dbReference type="InterPro" id="IPR022398">
    <property type="entry name" value="Peptidase_S8_His-AS"/>
</dbReference>
<dbReference type="PROSITE" id="PS00137">
    <property type="entry name" value="SUBTILASE_HIS"/>
    <property type="match status" value="1"/>
</dbReference>
<evidence type="ECO:0000256" key="4">
    <source>
        <dbReference type="ARBA" id="ARBA00022825"/>
    </source>
</evidence>
<dbReference type="AlphaFoldDB" id="A0A537L336"/>
<feature type="non-terminal residue" evidence="7">
    <location>
        <position position="1"/>
    </location>
</feature>
<evidence type="ECO:0000313" key="7">
    <source>
        <dbReference type="EMBL" id="TMJ02381.1"/>
    </source>
</evidence>
<sequence length="330" mass="32780">LPPPSHGTHVAGIAAAIGNNGTGIAGINWTAGILPIKVCNASGSCTNSDISCGVVFGVNFAISNPSLRVVENLSLGGPGYAQQLKDAFDYALQNNVLVIASSGNDGKSTVLFPAGFPGVMAVGASTPTNDRAVFSTYGPHLSVIAPGVDIYSSIPGGTYTLMSGTSMAAPHVAGVAALILALSPGLSPTQVRSQIERTATHLGSSSFDPQFGWGVVNAAAALGALVPSNYGQVQITVQDNVTGLPVGGADVALWVGTKSTASCLALTQVVQTAQTSSSGTLVPVGVAPFNAVPVGSYCATASTTTKKGTTALPFTVAAGTLTPATVTIAP</sequence>
<keyword evidence="3" id="KW-0378">Hydrolase</keyword>
<dbReference type="InterPro" id="IPR015500">
    <property type="entry name" value="Peptidase_S8_subtilisin-rel"/>
</dbReference>
<comment type="similarity">
    <text evidence="1 5">Belongs to the peptidase S8 family.</text>
</comment>
<dbReference type="PROSITE" id="PS00138">
    <property type="entry name" value="SUBTILASE_SER"/>
    <property type="match status" value="1"/>
</dbReference>
<dbReference type="SUPFAM" id="SSF52743">
    <property type="entry name" value="Subtilisin-like"/>
    <property type="match status" value="1"/>
</dbReference>
<evidence type="ECO:0000256" key="3">
    <source>
        <dbReference type="ARBA" id="ARBA00022801"/>
    </source>
</evidence>
<evidence type="ECO:0000313" key="8">
    <source>
        <dbReference type="Proteomes" id="UP000319353"/>
    </source>
</evidence>
<evidence type="ECO:0000256" key="5">
    <source>
        <dbReference type="PROSITE-ProRule" id="PRU01240"/>
    </source>
</evidence>
<name>A0A537L336_9BACT</name>
<dbReference type="InterPro" id="IPR036852">
    <property type="entry name" value="Peptidase_S8/S53_dom_sf"/>
</dbReference>
<dbReference type="Proteomes" id="UP000319353">
    <property type="component" value="Unassembled WGS sequence"/>
</dbReference>
<comment type="caution">
    <text evidence="7">The sequence shown here is derived from an EMBL/GenBank/DDBJ whole genome shotgun (WGS) entry which is preliminary data.</text>
</comment>
<dbReference type="EMBL" id="VBAL01000082">
    <property type="protein sequence ID" value="TMJ02381.1"/>
    <property type="molecule type" value="Genomic_DNA"/>
</dbReference>
<dbReference type="InterPro" id="IPR023828">
    <property type="entry name" value="Peptidase_S8_Ser-AS"/>
</dbReference>
<keyword evidence="4" id="KW-0720">Serine protease</keyword>
<feature type="domain" description="Peptidase S8/S53" evidence="6">
    <location>
        <begin position="5"/>
        <end position="214"/>
    </location>
</feature>
<gene>
    <name evidence="7" type="ORF">E6H01_06770</name>
</gene>
<dbReference type="Gene3D" id="3.40.50.200">
    <property type="entry name" value="Peptidase S8/S53 domain"/>
    <property type="match status" value="1"/>
</dbReference>
<dbReference type="Pfam" id="PF00082">
    <property type="entry name" value="Peptidase_S8"/>
    <property type="match status" value="1"/>
</dbReference>
<reference evidence="7 8" key="1">
    <citation type="journal article" date="2019" name="Nat. Microbiol.">
        <title>Mediterranean grassland soil C-N compound turnover is dependent on rainfall and depth, and is mediated by genomically divergent microorganisms.</title>
        <authorList>
            <person name="Diamond S."/>
            <person name="Andeer P.F."/>
            <person name="Li Z."/>
            <person name="Crits-Christoph A."/>
            <person name="Burstein D."/>
            <person name="Anantharaman K."/>
            <person name="Lane K.R."/>
            <person name="Thomas B.C."/>
            <person name="Pan C."/>
            <person name="Northen T.R."/>
            <person name="Banfield J.F."/>
        </authorList>
    </citation>
    <scope>NUCLEOTIDE SEQUENCE [LARGE SCALE GENOMIC DNA]</scope>
    <source>
        <strain evidence="7">NP_4</strain>
    </source>
</reference>
<evidence type="ECO:0000256" key="1">
    <source>
        <dbReference type="ARBA" id="ARBA00011073"/>
    </source>
</evidence>
<dbReference type="InterPro" id="IPR000209">
    <property type="entry name" value="Peptidase_S8/S53_dom"/>
</dbReference>
<dbReference type="PRINTS" id="PR00723">
    <property type="entry name" value="SUBTILISIN"/>
</dbReference>
<dbReference type="InterPro" id="IPR050131">
    <property type="entry name" value="Peptidase_S8_subtilisin-like"/>
</dbReference>
<dbReference type="GO" id="GO:0004252">
    <property type="term" value="F:serine-type endopeptidase activity"/>
    <property type="evidence" value="ECO:0007669"/>
    <property type="project" value="InterPro"/>
</dbReference>
<dbReference type="PROSITE" id="PS51892">
    <property type="entry name" value="SUBTILASE"/>
    <property type="match status" value="1"/>
</dbReference>
<keyword evidence="2" id="KW-0645">Protease</keyword>
<evidence type="ECO:0000259" key="6">
    <source>
        <dbReference type="Pfam" id="PF00082"/>
    </source>
</evidence>
<protein>
    <recommendedName>
        <fullName evidence="6">Peptidase S8/S53 domain-containing protein</fullName>
    </recommendedName>
</protein>